<reference evidence="16 17" key="1">
    <citation type="journal article" date="2013" name="BMC Genomics">
        <title>The miniature genome of a carnivorous plant Genlisea aurea contains a low number of genes and short non-coding sequences.</title>
        <authorList>
            <person name="Leushkin E.V."/>
            <person name="Sutormin R.A."/>
            <person name="Nabieva E.R."/>
            <person name="Penin A.A."/>
            <person name="Kondrashov A.S."/>
            <person name="Logacheva M.D."/>
        </authorList>
    </citation>
    <scope>NUCLEOTIDE SEQUENCE [LARGE SCALE GENOMIC DNA]</scope>
</reference>
<evidence type="ECO:0000256" key="6">
    <source>
        <dbReference type="ARBA" id="ARBA00022840"/>
    </source>
</evidence>
<comment type="catalytic activity">
    <reaction evidence="12">
        <text>ATP + H2O = ADP + phosphate + H(+)</text>
        <dbReference type="Rhea" id="RHEA:13065"/>
        <dbReference type="ChEBI" id="CHEBI:15377"/>
        <dbReference type="ChEBI" id="CHEBI:15378"/>
        <dbReference type="ChEBI" id="CHEBI:30616"/>
        <dbReference type="ChEBI" id="CHEBI:43474"/>
        <dbReference type="ChEBI" id="CHEBI:456216"/>
    </reaction>
</comment>
<dbReference type="EC" id="5.6.2.4" evidence="11"/>
<dbReference type="GO" id="GO:0043138">
    <property type="term" value="F:3'-5' DNA helicase activity"/>
    <property type="evidence" value="ECO:0007669"/>
    <property type="project" value="UniProtKB-EC"/>
</dbReference>
<name>S8CLX1_9LAMI</name>
<evidence type="ECO:0000256" key="11">
    <source>
        <dbReference type="ARBA" id="ARBA00034808"/>
    </source>
</evidence>
<dbReference type="GO" id="GO:0005524">
    <property type="term" value="F:ATP binding"/>
    <property type="evidence" value="ECO:0007669"/>
    <property type="project" value="UniProtKB-KW"/>
</dbReference>
<dbReference type="NCBIfam" id="TIGR00614">
    <property type="entry name" value="recQ_fam"/>
    <property type="match status" value="1"/>
</dbReference>
<feature type="region of interest" description="Disordered" evidence="13">
    <location>
        <begin position="1"/>
        <end position="29"/>
    </location>
</feature>
<dbReference type="CDD" id="cd18018">
    <property type="entry name" value="DEXHc_RecQ4-like"/>
    <property type="match status" value="1"/>
</dbReference>
<dbReference type="GO" id="GO:0005634">
    <property type="term" value="C:nucleus"/>
    <property type="evidence" value="ECO:0007669"/>
    <property type="project" value="UniProtKB-SubCell"/>
</dbReference>
<feature type="domain" description="Helicase ATP-binding" evidence="14">
    <location>
        <begin position="305"/>
        <end position="475"/>
    </location>
</feature>
<evidence type="ECO:0000256" key="12">
    <source>
        <dbReference type="ARBA" id="ARBA00049360"/>
    </source>
</evidence>
<dbReference type="Pfam" id="PF00270">
    <property type="entry name" value="DEAD"/>
    <property type="match status" value="1"/>
</dbReference>
<keyword evidence="5" id="KW-0347">Helicase</keyword>
<keyword evidence="9" id="KW-0539">Nucleus</keyword>
<dbReference type="EMBL" id="AUSU01002759">
    <property type="protein sequence ID" value="EPS68149.1"/>
    <property type="molecule type" value="Genomic_DNA"/>
</dbReference>
<evidence type="ECO:0000256" key="2">
    <source>
        <dbReference type="ARBA" id="ARBA00005446"/>
    </source>
</evidence>
<dbReference type="PROSITE" id="PS51194">
    <property type="entry name" value="HELICASE_CTER"/>
    <property type="match status" value="1"/>
</dbReference>
<comment type="catalytic activity">
    <reaction evidence="10">
        <text>Couples ATP hydrolysis with the unwinding of duplex DNA by translocating in the 3'-5' direction.</text>
        <dbReference type="EC" id="5.6.2.4"/>
    </reaction>
</comment>
<feature type="region of interest" description="Disordered" evidence="13">
    <location>
        <begin position="48"/>
        <end position="100"/>
    </location>
</feature>
<evidence type="ECO:0000256" key="10">
    <source>
        <dbReference type="ARBA" id="ARBA00034617"/>
    </source>
</evidence>
<organism evidence="16 17">
    <name type="scientific">Genlisea aurea</name>
    <dbReference type="NCBI Taxonomy" id="192259"/>
    <lineage>
        <taxon>Eukaryota</taxon>
        <taxon>Viridiplantae</taxon>
        <taxon>Streptophyta</taxon>
        <taxon>Embryophyta</taxon>
        <taxon>Tracheophyta</taxon>
        <taxon>Spermatophyta</taxon>
        <taxon>Magnoliopsida</taxon>
        <taxon>eudicotyledons</taxon>
        <taxon>Gunneridae</taxon>
        <taxon>Pentapetalae</taxon>
        <taxon>asterids</taxon>
        <taxon>lamiids</taxon>
        <taxon>Lamiales</taxon>
        <taxon>Lentibulariaceae</taxon>
        <taxon>Genlisea</taxon>
    </lineage>
</organism>
<evidence type="ECO:0000256" key="1">
    <source>
        <dbReference type="ARBA" id="ARBA00004123"/>
    </source>
</evidence>
<evidence type="ECO:0000259" key="14">
    <source>
        <dbReference type="PROSITE" id="PS51192"/>
    </source>
</evidence>
<dbReference type="PROSITE" id="PS51192">
    <property type="entry name" value="HELICASE_ATP_BIND_1"/>
    <property type="match status" value="1"/>
</dbReference>
<dbReference type="SMART" id="SM00490">
    <property type="entry name" value="HELICc"/>
    <property type="match status" value="1"/>
</dbReference>
<keyword evidence="7" id="KW-0238">DNA-binding</keyword>
<evidence type="ECO:0000256" key="3">
    <source>
        <dbReference type="ARBA" id="ARBA00022741"/>
    </source>
</evidence>
<dbReference type="InterPro" id="IPR011545">
    <property type="entry name" value="DEAD/DEAH_box_helicase_dom"/>
</dbReference>
<feature type="compositionally biased region" description="Low complexity" evidence="13">
    <location>
        <begin position="13"/>
        <end position="28"/>
    </location>
</feature>
<dbReference type="PROSITE" id="PS00690">
    <property type="entry name" value="DEAH_ATP_HELICASE"/>
    <property type="match status" value="1"/>
</dbReference>
<keyword evidence="8" id="KW-0413">Isomerase</keyword>
<dbReference type="CDD" id="cd18794">
    <property type="entry name" value="SF2_C_RecQ"/>
    <property type="match status" value="1"/>
</dbReference>
<dbReference type="PANTHER" id="PTHR13710:SF108">
    <property type="entry name" value="ATP-DEPENDENT DNA HELICASE Q4"/>
    <property type="match status" value="1"/>
</dbReference>
<keyword evidence="17" id="KW-1185">Reference proteome</keyword>
<comment type="similarity">
    <text evidence="2">Belongs to the helicase family. RecQ subfamily.</text>
</comment>
<dbReference type="PANTHER" id="PTHR13710">
    <property type="entry name" value="DNA HELICASE RECQ FAMILY MEMBER"/>
    <property type="match status" value="1"/>
</dbReference>
<dbReference type="InterPro" id="IPR002464">
    <property type="entry name" value="DNA/RNA_helicase_DEAH_CS"/>
</dbReference>
<dbReference type="Pfam" id="PF00271">
    <property type="entry name" value="Helicase_C"/>
    <property type="match status" value="1"/>
</dbReference>
<gene>
    <name evidence="16" type="ORF">M569_06623</name>
</gene>
<evidence type="ECO:0000256" key="8">
    <source>
        <dbReference type="ARBA" id="ARBA00023235"/>
    </source>
</evidence>
<evidence type="ECO:0000256" key="5">
    <source>
        <dbReference type="ARBA" id="ARBA00022806"/>
    </source>
</evidence>
<evidence type="ECO:0000256" key="4">
    <source>
        <dbReference type="ARBA" id="ARBA00022801"/>
    </source>
</evidence>
<dbReference type="AlphaFoldDB" id="S8CLX1"/>
<comment type="subcellular location">
    <subcellularLocation>
        <location evidence="1">Nucleus</location>
    </subcellularLocation>
</comment>
<dbReference type="InterPro" id="IPR014001">
    <property type="entry name" value="Helicase_ATP-bd"/>
</dbReference>
<feature type="domain" description="Helicase C-terminal" evidence="15">
    <location>
        <begin position="496"/>
        <end position="668"/>
    </location>
</feature>
<dbReference type="GO" id="GO:0009378">
    <property type="term" value="F:four-way junction helicase activity"/>
    <property type="evidence" value="ECO:0007669"/>
    <property type="project" value="TreeGrafter"/>
</dbReference>
<comment type="caution">
    <text evidence="16">The sequence shown here is derived from an EMBL/GenBank/DDBJ whole genome shotgun (WGS) entry which is preliminary data.</text>
</comment>
<dbReference type="GO" id="GO:0005737">
    <property type="term" value="C:cytoplasm"/>
    <property type="evidence" value="ECO:0007669"/>
    <property type="project" value="TreeGrafter"/>
</dbReference>
<keyword evidence="6" id="KW-0067">ATP-binding</keyword>
<dbReference type="Proteomes" id="UP000015453">
    <property type="component" value="Unassembled WGS sequence"/>
</dbReference>
<accession>S8CLX1</accession>
<dbReference type="InterPro" id="IPR027417">
    <property type="entry name" value="P-loop_NTPase"/>
</dbReference>
<dbReference type="GO" id="GO:0003677">
    <property type="term" value="F:DNA binding"/>
    <property type="evidence" value="ECO:0007669"/>
    <property type="project" value="UniProtKB-KW"/>
</dbReference>
<feature type="non-terminal residue" evidence="16">
    <location>
        <position position="706"/>
    </location>
</feature>
<evidence type="ECO:0000256" key="9">
    <source>
        <dbReference type="ARBA" id="ARBA00023242"/>
    </source>
</evidence>
<dbReference type="InterPro" id="IPR001650">
    <property type="entry name" value="Helicase_C-like"/>
</dbReference>
<proteinExistence type="inferred from homology"/>
<dbReference type="GO" id="GO:0016787">
    <property type="term" value="F:hydrolase activity"/>
    <property type="evidence" value="ECO:0007669"/>
    <property type="project" value="UniProtKB-KW"/>
</dbReference>
<evidence type="ECO:0000313" key="17">
    <source>
        <dbReference type="Proteomes" id="UP000015453"/>
    </source>
</evidence>
<dbReference type="Gene3D" id="3.40.50.300">
    <property type="entry name" value="P-loop containing nucleotide triphosphate hydrolases"/>
    <property type="match status" value="2"/>
</dbReference>
<sequence length="706" mass="78096">MESESDSDGSHISATPPCSPSTTSASPPLKSRYAVVANLARAKTLASVPTTSRTVLKLKIPKKKRIPPPPEPEKPQSLQGHVKPQSEPVDPTPLLSNLPFDIKKLPNSEKYKSGRDGFLHGGISRFASFSKNTDKVIQFELETPIAMQCEGSGEASKDNVVHTDPTVKKARKNVNLIGTKIPDVQTVKKVRNVGGGNFVKLNINGYGRKRFMYKNRRNSFASSNKRRKYSRNHKFNSEGGLKGDEAGLVSDVRKGKRQGQAKFDPKLLEEAVENVKVDASDENLLKLLTVVHGYDSFRKGQLEAIKMVLSMKSTMLVLPTGAGKSLSYQLPALLLPGITLVVSPLVALMIDQLKHLPPAIPGGLLCSSQTAEEASETLCSLQRGEIKVLFVSPERLLNAEFLSLFSGSLQLSLVVIDEAHCVSEWSHNFRPSYMRLRASSFHGRLNAGCILSMTATATNRTLFDVMDALEIPRSNLIQSAEWRDNLQLSVSYSENRLKDLMNLLKAPPFSEIGSIIIYCKFQSETDIISKHLCDSNISAKSYHSGLSAKDRRHTQDLFCSNKIRVVVATVAFGMGLDKSDVGAVIHYSLPASLEEYVQEFGRAGRDGRPSFCHLLFDNAAYFKLRSLKQCDGVDEYAVNKLLARIFVSDDGLPRNRTHSIIKESASLALDMKEEVMLTVLTRLELGEKYIYLHPEMNVTCCLNFHK</sequence>
<evidence type="ECO:0000256" key="13">
    <source>
        <dbReference type="SAM" id="MobiDB-lite"/>
    </source>
</evidence>
<dbReference type="SUPFAM" id="SSF52540">
    <property type="entry name" value="P-loop containing nucleoside triphosphate hydrolases"/>
    <property type="match status" value="1"/>
</dbReference>
<dbReference type="GO" id="GO:0005694">
    <property type="term" value="C:chromosome"/>
    <property type="evidence" value="ECO:0007669"/>
    <property type="project" value="TreeGrafter"/>
</dbReference>
<evidence type="ECO:0000313" key="16">
    <source>
        <dbReference type="EMBL" id="EPS68149.1"/>
    </source>
</evidence>
<evidence type="ECO:0000259" key="15">
    <source>
        <dbReference type="PROSITE" id="PS51194"/>
    </source>
</evidence>
<keyword evidence="3" id="KW-0547">Nucleotide-binding</keyword>
<dbReference type="OrthoDB" id="10261556at2759"/>
<protein>
    <recommendedName>
        <fullName evidence="11">DNA 3'-5' helicase</fullName>
        <ecNumber evidence="11">5.6.2.4</ecNumber>
    </recommendedName>
</protein>
<keyword evidence="4" id="KW-0378">Hydrolase</keyword>
<dbReference type="SMART" id="SM00487">
    <property type="entry name" value="DEXDc"/>
    <property type="match status" value="1"/>
</dbReference>
<dbReference type="FunFam" id="3.40.50.300:FF:000772">
    <property type="entry name" value="ATP-dependent DNA helicase Q4"/>
    <property type="match status" value="1"/>
</dbReference>
<dbReference type="GO" id="GO:0000724">
    <property type="term" value="P:double-strand break repair via homologous recombination"/>
    <property type="evidence" value="ECO:0007669"/>
    <property type="project" value="TreeGrafter"/>
</dbReference>
<evidence type="ECO:0000256" key="7">
    <source>
        <dbReference type="ARBA" id="ARBA00023125"/>
    </source>
</evidence>
<dbReference type="InterPro" id="IPR004589">
    <property type="entry name" value="DNA_helicase_ATP-dep_RecQ"/>
</dbReference>